<dbReference type="InterPro" id="IPR029063">
    <property type="entry name" value="SAM-dependent_MTases_sf"/>
</dbReference>
<accession>A0AAV1I728</accession>
<sequence>MPMSSLIIGIDLAPIKAIRGVHTIIGDITTQKARQAIKRESGGQMLDCVLHDGAPNVGGNWSSEAYSQSALVLESLRLATDVLAPKGSFVTKIFRSKDYNALLYAFKQLFDKVEATKPAASRNTSAEIFVVCLGYRAPAKIDPRLLDPKHLFQEVAEEPKKMGPDSLLRQKVKQKRFREGYEAGLSTTHRAASALAFIMSDTPVEMLGQYSRFELEGADSQAPLEGVENAVEAAAYVFLHPATHAEVRALAADLQVLGRSEFKQLLKWRLQVRKDLQLKLAASQKKAGEGESGAESEGAASEASLDEEEKILEEMEGVRSKAAARAKKERKKRKESKNKARIRAAQLALSEGISAEDNGPNAMFKLSALKGSQAAAQVGETAVPDEEDAAAEGASTDSDDSASASDGDSDEATRRYENDVDEALEDAYQSYLKRKGKREELETAKHDAVVAKRARLGKGGDLDGAASGEEKEPDAPATFSTAPEPAEEDEEMEAGGGLLVRLDKSRAGVPRTAAAVAARWFSQDIFSSPGLAEDAEDEATHASASAQPAAGMAARADDMEENERHADEGVDAEAGVGVLMPGKAAAEGGKQEAEAAAPDGEDSKGVSAAREEKSRASKRPQQQHRHGEEDAAGFQEVPLQMNGAGGRHAGDSSDDSDSDAGMAEMDDHSRAEVLALARKMMDGRSKQDILDSSYHRYAFHDTGVPKWFYEDERRHMRPPAVLSKDEVEAEKASMRAIDARPIKKVAEAKQRKRKRLQTRLAAAKSKAEAVVGQEDLSERGKAREIEKLYAKARAGKGAKKSKPTRVQMRHAKGPPLDGRMRSDKRQVDTKRKGKALKARKGKAGAKGKAGGGPKGRKR</sequence>
<dbReference type="GO" id="GO:0030687">
    <property type="term" value="C:preribosome, large subunit precursor"/>
    <property type="evidence" value="ECO:0007669"/>
    <property type="project" value="TreeGrafter"/>
</dbReference>
<feature type="region of interest" description="Disordered" evidence="5">
    <location>
        <begin position="790"/>
        <end position="858"/>
    </location>
</feature>
<gene>
    <name evidence="9" type="ORF">CVIRNUC_006365</name>
</gene>
<dbReference type="GO" id="GO:0005730">
    <property type="term" value="C:nucleolus"/>
    <property type="evidence" value="ECO:0007669"/>
    <property type="project" value="TreeGrafter"/>
</dbReference>
<evidence type="ECO:0000259" key="6">
    <source>
        <dbReference type="Pfam" id="PF01728"/>
    </source>
</evidence>
<feature type="compositionally biased region" description="Basic and acidic residues" evidence="5">
    <location>
        <begin position="818"/>
        <end position="830"/>
    </location>
</feature>
<dbReference type="Gene3D" id="3.40.50.150">
    <property type="entry name" value="Vaccinia Virus protein VP39"/>
    <property type="match status" value="1"/>
</dbReference>
<reference evidence="9 10" key="1">
    <citation type="submission" date="2023-10" db="EMBL/GenBank/DDBJ databases">
        <authorList>
            <person name="Maclean D."/>
            <person name="Macfadyen A."/>
        </authorList>
    </citation>
    <scope>NUCLEOTIDE SEQUENCE [LARGE SCALE GENOMIC DNA]</scope>
</reference>
<dbReference type="AlphaFoldDB" id="A0AAV1I728"/>
<feature type="domain" description="Ribosomal RNA methyltransferase FtsJ" evidence="6">
    <location>
        <begin position="6"/>
        <end position="135"/>
    </location>
</feature>
<dbReference type="GO" id="GO:0000466">
    <property type="term" value="P:maturation of 5.8S rRNA from tricistronic rRNA transcript (SSU-rRNA, 5.8S rRNA, LSU-rRNA)"/>
    <property type="evidence" value="ECO:0007669"/>
    <property type="project" value="TreeGrafter"/>
</dbReference>
<feature type="compositionally biased region" description="Low complexity" evidence="5">
    <location>
        <begin position="541"/>
        <end position="554"/>
    </location>
</feature>
<dbReference type="GO" id="GO:0008650">
    <property type="term" value="F:rRNA (uridine-2'-O-)-methyltransferase activity"/>
    <property type="evidence" value="ECO:0007669"/>
    <property type="project" value="TreeGrafter"/>
</dbReference>
<organism evidence="9 10">
    <name type="scientific">Coccomyxa viridis</name>
    <dbReference type="NCBI Taxonomy" id="1274662"/>
    <lineage>
        <taxon>Eukaryota</taxon>
        <taxon>Viridiplantae</taxon>
        <taxon>Chlorophyta</taxon>
        <taxon>core chlorophytes</taxon>
        <taxon>Trebouxiophyceae</taxon>
        <taxon>Trebouxiophyceae incertae sedis</taxon>
        <taxon>Coccomyxaceae</taxon>
        <taxon>Coccomyxa</taxon>
    </lineage>
</organism>
<evidence type="ECO:0000259" key="8">
    <source>
        <dbReference type="Pfam" id="PF11861"/>
    </source>
</evidence>
<feature type="region of interest" description="Disordered" evidence="5">
    <location>
        <begin position="531"/>
        <end position="668"/>
    </location>
</feature>
<feature type="compositionally biased region" description="Basic and acidic residues" evidence="5">
    <location>
        <begin position="437"/>
        <end position="450"/>
    </location>
</feature>
<feature type="compositionally biased region" description="Basic and acidic residues" evidence="5">
    <location>
        <begin position="601"/>
        <end position="615"/>
    </location>
</feature>
<feature type="compositionally biased region" description="Gly residues" evidence="5">
    <location>
        <begin position="847"/>
        <end position="858"/>
    </location>
</feature>
<keyword evidence="10" id="KW-1185">Reference proteome</keyword>
<dbReference type="SUPFAM" id="SSF53335">
    <property type="entry name" value="S-adenosyl-L-methionine-dependent methyltransferases"/>
    <property type="match status" value="1"/>
</dbReference>
<evidence type="ECO:0000256" key="4">
    <source>
        <dbReference type="ARBA" id="ARBA00022691"/>
    </source>
</evidence>
<keyword evidence="1" id="KW-0698">rRNA processing</keyword>
<dbReference type="GO" id="GO:0000463">
    <property type="term" value="P:maturation of LSU-rRNA from tricistronic rRNA transcript (SSU-rRNA, 5.8S rRNA, LSU-rRNA)"/>
    <property type="evidence" value="ECO:0007669"/>
    <property type="project" value="TreeGrafter"/>
</dbReference>
<feature type="domain" description="DUF3381" evidence="8">
    <location>
        <begin position="172"/>
        <end position="343"/>
    </location>
</feature>
<evidence type="ECO:0000256" key="1">
    <source>
        <dbReference type="ARBA" id="ARBA00022552"/>
    </source>
</evidence>
<dbReference type="InterPro" id="IPR012920">
    <property type="entry name" value="rRNA_MeTfrase_SPB1-like_C"/>
</dbReference>
<keyword evidence="4" id="KW-0949">S-adenosyl-L-methionine</keyword>
<dbReference type="Proteomes" id="UP001314263">
    <property type="component" value="Unassembled WGS sequence"/>
</dbReference>
<feature type="compositionally biased region" description="Low complexity" evidence="5">
    <location>
        <begin position="293"/>
        <end position="303"/>
    </location>
</feature>
<dbReference type="EMBL" id="CAUYUE010000008">
    <property type="protein sequence ID" value="CAK0783166.1"/>
    <property type="molecule type" value="Genomic_DNA"/>
</dbReference>
<dbReference type="InterPro" id="IPR050082">
    <property type="entry name" value="RNA_methyltr_RlmE"/>
</dbReference>
<feature type="compositionally biased region" description="Low complexity" evidence="5">
    <location>
        <begin position="391"/>
        <end position="406"/>
    </location>
</feature>
<evidence type="ECO:0000259" key="7">
    <source>
        <dbReference type="Pfam" id="PF07780"/>
    </source>
</evidence>
<feature type="domain" description="Ribosomal RNA methyltransferase SPB1-like C-terminal" evidence="7">
    <location>
        <begin position="630"/>
        <end position="828"/>
    </location>
</feature>
<keyword evidence="3" id="KW-0808">Transferase</keyword>
<feature type="region of interest" description="Disordered" evidence="5">
    <location>
        <begin position="371"/>
        <end position="422"/>
    </location>
</feature>
<feature type="compositionally biased region" description="Basic residues" evidence="5">
    <location>
        <begin position="322"/>
        <end position="342"/>
    </location>
</feature>
<dbReference type="GO" id="GO:0016435">
    <property type="term" value="F:rRNA (guanine) methyltransferase activity"/>
    <property type="evidence" value="ECO:0007669"/>
    <property type="project" value="TreeGrafter"/>
</dbReference>
<dbReference type="Pfam" id="PF11861">
    <property type="entry name" value="DUF3381"/>
    <property type="match status" value="1"/>
</dbReference>
<dbReference type="Pfam" id="PF01728">
    <property type="entry name" value="FtsJ"/>
    <property type="match status" value="1"/>
</dbReference>
<evidence type="ECO:0000256" key="3">
    <source>
        <dbReference type="ARBA" id="ARBA00022679"/>
    </source>
</evidence>
<protein>
    <recommendedName>
        <fullName evidence="11">rRNA methyltransferase</fullName>
    </recommendedName>
</protein>
<feature type="compositionally biased region" description="Basic residues" evidence="5">
    <location>
        <begin position="831"/>
        <end position="845"/>
    </location>
</feature>
<feature type="compositionally biased region" description="Basic residues" evidence="5">
    <location>
        <begin position="793"/>
        <end position="812"/>
    </location>
</feature>
<evidence type="ECO:0008006" key="11">
    <source>
        <dbReference type="Google" id="ProtNLM"/>
    </source>
</evidence>
<feature type="region of interest" description="Disordered" evidence="5">
    <location>
        <begin position="284"/>
        <end position="343"/>
    </location>
</feature>
<name>A0AAV1I728_9CHLO</name>
<proteinExistence type="predicted"/>
<evidence type="ECO:0000256" key="2">
    <source>
        <dbReference type="ARBA" id="ARBA00022603"/>
    </source>
</evidence>
<evidence type="ECO:0000256" key="5">
    <source>
        <dbReference type="SAM" id="MobiDB-lite"/>
    </source>
</evidence>
<dbReference type="Pfam" id="PF07780">
    <property type="entry name" value="Spb1_C"/>
    <property type="match status" value="1"/>
</dbReference>
<keyword evidence="2" id="KW-0489">Methyltransferase</keyword>
<evidence type="ECO:0000313" key="10">
    <source>
        <dbReference type="Proteomes" id="UP001314263"/>
    </source>
</evidence>
<dbReference type="PANTHER" id="PTHR10920:SF13">
    <property type="entry name" value="PRE-RRNA 2'-O-RIBOSE RNA METHYLTRANSFERASE FTSJ3"/>
    <property type="match status" value="1"/>
</dbReference>
<dbReference type="InterPro" id="IPR002877">
    <property type="entry name" value="RNA_MeTrfase_FtsJ_dom"/>
</dbReference>
<dbReference type="InterPro" id="IPR024576">
    <property type="entry name" value="rRNA_MeTfrase_Spb1_DUF3381"/>
</dbReference>
<evidence type="ECO:0000313" key="9">
    <source>
        <dbReference type="EMBL" id="CAK0783166.1"/>
    </source>
</evidence>
<comment type="caution">
    <text evidence="9">The sequence shown here is derived from an EMBL/GenBank/DDBJ whole genome shotgun (WGS) entry which is preliminary data.</text>
</comment>
<feature type="region of interest" description="Disordered" evidence="5">
    <location>
        <begin position="434"/>
        <end position="495"/>
    </location>
</feature>
<dbReference type="PANTHER" id="PTHR10920">
    <property type="entry name" value="RIBOSOMAL RNA METHYLTRANSFERASE"/>
    <property type="match status" value="1"/>
</dbReference>